<evidence type="ECO:0000256" key="5">
    <source>
        <dbReference type="ARBA" id="ARBA00022729"/>
    </source>
</evidence>
<evidence type="ECO:0000256" key="9">
    <source>
        <dbReference type="ARBA" id="ARBA00023237"/>
    </source>
</evidence>
<dbReference type="EMBL" id="PNJD01000125">
    <property type="protein sequence ID" value="PMP97782.1"/>
    <property type="molecule type" value="Genomic_DNA"/>
</dbReference>
<keyword evidence="8" id="KW-0675">Receptor</keyword>
<evidence type="ECO:0000256" key="10">
    <source>
        <dbReference type="PROSITE-ProRule" id="PRU01360"/>
    </source>
</evidence>
<keyword evidence="4 10" id="KW-0812">Transmembrane</keyword>
<evidence type="ECO:0000259" key="12">
    <source>
        <dbReference type="Pfam" id="PF00593"/>
    </source>
</evidence>
<dbReference type="Gene3D" id="2.170.130.10">
    <property type="entry name" value="TonB-dependent receptor, plug domain"/>
    <property type="match status" value="1"/>
</dbReference>
<dbReference type="InterPro" id="IPR037066">
    <property type="entry name" value="Plug_dom_sf"/>
</dbReference>
<evidence type="ECO:0000256" key="11">
    <source>
        <dbReference type="RuleBase" id="RU003357"/>
    </source>
</evidence>
<evidence type="ECO:0000256" key="4">
    <source>
        <dbReference type="ARBA" id="ARBA00022692"/>
    </source>
</evidence>
<dbReference type="Pfam" id="PF07715">
    <property type="entry name" value="Plug"/>
    <property type="match status" value="1"/>
</dbReference>
<dbReference type="PROSITE" id="PS52016">
    <property type="entry name" value="TONB_DEPENDENT_REC_3"/>
    <property type="match status" value="1"/>
</dbReference>
<keyword evidence="7 10" id="KW-0472">Membrane</keyword>
<reference evidence="14 15" key="1">
    <citation type="submission" date="2018-01" db="EMBL/GenBank/DDBJ databases">
        <title>Metagenomic assembled genomes from two thermal pools in the Uzon Caldera, Kamchatka, Russia.</title>
        <authorList>
            <person name="Wilkins L."/>
            <person name="Ettinger C."/>
        </authorList>
    </citation>
    <scope>NUCLEOTIDE SEQUENCE [LARGE SCALE GENOMIC DNA]</scope>
    <source>
        <strain evidence="14">ARK-04</strain>
    </source>
</reference>
<evidence type="ECO:0000256" key="6">
    <source>
        <dbReference type="ARBA" id="ARBA00023077"/>
    </source>
</evidence>
<dbReference type="PANTHER" id="PTHR30069">
    <property type="entry name" value="TONB-DEPENDENT OUTER MEMBRANE RECEPTOR"/>
    <property type="match status" value="1"/>
</dbReference>
<evidence type="ECO:0000256" key="2">
    <source>
        <dbReference type="ARBA" id="ARBA00022448"/>
    </source>
</evidence>
<feature type="domain" description="TonB-dependent receptor-like beta-barrel" evidence="12">
    <location>
        <begin position="171"/>
        <end position="602"/>
    </location>
</feature>
<accession>A0A2N7QFS7</accession>
<keyword evidence="3 10" id="KW-1134">Transmembrane beta strand</keyword>
<keyword evidence="5" id="KW-0732">Signal</keyword>
<dbReference type="AlphaFoldDB" id="A0A2N7QFS7"/>
<evidence type="ECO:0000256" key="1">
    <source>
        <dbReference type="ARBA" id="ARBA00004571"/>
    </source>
</evidence>
<dbReference type="SUPFAM" id="SSF56935">
    <property type="entry name" value="Porins"/>
    <property type="match status" value="1"/>
</dbReference>
<keyword evidence="2 10" id="KW-0813">Transport</keyword>
<keyword evidence="9 10" id="KW-0998">Cell outer membrane</keyword>
<dbReference type="GO" id="GO:0015344">
    <property type="term" value="F:siderophore uptake transmembrane transporter activity"/>
    <property type="evidence" value="ECO:0007669"/>
    <property type="project" value="TreeGrafter"/>
</dbReference>
<evidence type="ECO:0008006" key="16">
    <source>
        <dbReference type="Google" id="ProtNLM"/>
    </source>
</evidence>
<evidence type="ECO:0000256" key="8">
    <source>
        <dbReference type="ARBA" id="ARBA00023170"/>
    </source>
</evidence>
<name>A0A2N7QFS7_9BACT</name>
<evidence type="ECO:0000313" key="14">
    <source>
        <dbReference type="EMBL" id="PMP97782.1"/>
    </source>
</evidence>
<comment type="caution">
    <text evidence="14">The sequence shown here is derived from an EMBL/GenBank/DDBJ whole genome shotgun (WGS) entry which is preliminary data.</text>
</comment>
<dbReference type="Pfam" id="PF00593">
    <property type="entry name" value="TonB_dep_Rec_b-barrel"/>
    <property type="match status" value="1"/>
</dbReference>
<evidence type="ECO:0000259" key="13">
    <source>
        <dbReference type="Pfam" id="PF07715"/>
    </source>
</evidence>
<dbReference type="Gene3D" id="2.40.170.20">
    <property type="entry name" value="TonB-dependent receptor, beta-barrel domain"/>
    <property type="match status" value="1"/>
</dbReference>
<comment type="subcellular location">
    <subcellularLocation>
        <location evidence="1 10">Cell outer membrane</location>
        <topology evidence="1 10">Multi-pass membrane protein</topology>
    </subcellularLocation>
</comment>
<comment type="similarity">
    <text evidence="10 11">Belongs to the TonB-dependent receptor family.</text>
</comment>
<dbReference type="InterPro" id="IPR039426">
    <property type="entry name" value="TonB-dep_rcpt-like"/>
</dbReference>
<organism evidence="14 15">
    <name type="scientific">Thermodesulfobacterium geofontis</name>
    <dbReference type="NCBI Taxonomy" id="1295609"/>
    <lineage>
        <taxon>Bacteria</taxon>
        <taxon>Pseudomonadati</taxon>
        <taxon>Thermodesulfobacteriota</taxon>
        <taxon>Thermodesulfobacteria</taxon>
        <taxon>Thermodesulfobacteriales</taxon>
        <taxon>Thermodesulfobacteriaceae</taxon>
        <taxon>Thermodesulfobacterium</taxon>
    </lineage>
</organism>
<keyword evidence="6 11" id="KW-0798">TonB box</keyword>
<evidence type="ECO:0000256" key="7">
    <source>
        <dbReference type="ARBA" id="ARBA00023136"/>
    </source>
</evidence>
<dbReference type="InterPro" id="IPR012910">
    <property type="entry name" value="Plug_dom"/>
</dbReference>
<dbReference type="InterPro" id="IPR000531">
    <property type="entry name" value="Beta-barrel_TonB"/>
</dbReference>
<protein>
    <recommendedName>
        <fullName evidence="16">TonB-dependent receptor</fullName>
    </recommendedName>
</protein>
<dbReference type="InterPro" id="IPR036942">
    <property type="entry name" value="Beta-barrel_TonB_sf"/>
</dbReference>
<dbReference type="GO" id="GO:0044718">
    <property type="term" value="P:siderophore transmembrane transport"/>
    <property type="evidence" value="ECO:0007669"/>
    <property type="project" value="TreeGrafter"/>
</dbReference>
<dbReference type="GO" id="GO:0009279">
    <property type="term" value="C:cell outer membrane"/>
    <property type="evidence" value="ECO:0007669"/>
    <property type="project" value="UniProtKB-SubCell"/>
</dbReference>
<sequence length="628" mass="72585">MLKKIISLTIFILFFFLNENLLAKKAQELPEIIVTANKIVEPLGEIISEVTVLTEKDLQKMNVDWVIDALRKLPDLYVKQSGSIGKQASVFLETSTKSGDILVMIDGIKVNSPTTGDFDFSSLSVNEIERIEIIKGPQSTLYGSEAMSGVINIITKKGKGKPKIDLSLYGGFYGTYKPAFNFSGRTEELDYRITTYYYKTDGFSAYAKGKEDDGYKQAFFSGKFGFRPSEKLEFEFMGRYFYDRSELDFGIDESLSPCKDDKNYVQKRHHSLISGKVKIDLTSNWEQILTFSKVKEIYNTKDPDDLFKWYTSKTIPEIYLFDWQNNLSFFKKIFLTFGAEYRKEKGKYESSVFYDKDVENTAIYLNTKLKLLENKLILNGGIRYDNHQTFGEKITYKIGALYTLTSYGLRLKANYGTAFKAPTLNALFWPNTGWSMGNPNLKPEESWAWNIGFEKDFNFFNTPTTFSFSSFYQKYKNLIDWVEIAPWFYKPQNIDKASIKGFEAHLNLNITSNLNLTAGYTYLDTEDKKTKKYLVYKPFHKFSVIGEYSLGKFSFLADYTYTGKRYADKENKKDLKAYSLVNLSATYRLNSNLSFFTRIDNLLNTNYEEVKDYGTPDFSFYLGIRFSH</sequence>
<feature type="domain" description="TonB-dependent receptor plug" evidence="13">
    <location>
        <begin position="45"/>
        <end position="150"/>
    </location>
</feature>
<evidence type="ECO:0000256" key="3">
    <source>
        <dbReference type="ARBA" id="ARBA00022452"/>
    </source>
</evidence>
<gene>
    <name evidence="14" type="ORF">C0169_02055</name>
</gene>
<dbReference type="Proteomes" id="UP000235619">
    <property type="component" value="Unassembled WGS sequence"/>
</dbReference>
<dbReference type="CDD" id="cd01347">
    <property type="entry name" value="ligand_gated_channel"/>
    <property type="match status" value="1"/>
</dbReference>
<proteinExistence type="inferred from homology"/>
<evidence type="ECO:0000313" key="15">
    <source>
        <dbReference type="Proteomes" id="UP000235619"/>
    </source>
</evidence>
<dbReference type="PANTHER" id="PTHR30069:SF29">
    <property type="entry name" value="HEMOGLOBIN AND HEMOGLOBIN-HAPTOGLOBIN-BINDING PROTEIN 1-RELATED"/>
    <property type="match status" value="1"/>
</dbReference>